<evidence type="ECO:0000313" key="9">
    <source>
        <dbReference type="Proteomes" id="UP000279236"/>
    </source>
</evidence>
<dbReference type="RefSeq" id="XP_028480554.1">
    <property type="nucleotide sequence ID" value="XM_028616697.1"/>
</dbReference>
<dbReference type="Gene3D" id="1.20.1250.20">
    <property type="entry name" value="MFS general substrate transporter like domains"/>
    <property type="match status" value="1"/>
</dbReference>
<feature type="transmembrane region" description="Helical" evidence="6">
    <location>
        <begin position="419"/>
        <end position="439"/>
    </location>
</feature>
<dbReference type="SUPFAM" id="SSF103473">
    <property type="entry name" value="MFS general substrate transporter"/>
    <property type="match status" value="1"/>
</dbReference>
<comment type="caution">
    <text evidence="8">The sequence shown here is derived from an EMBL/GenBank/DDBJ whole genome shotgun (WGS) entry which is preliminary data.</text>
</comment>
<keyword evidence="9" id="KW-1185">Reference proteome</keyword>
<dbReference type="GO" id="GO:0022857">
    <property type="term" value="F:transmembrane transporter activity"/>
    <property type="evidence" value="ECO:0007669"/>
    <property type="project" value="InterPro"/>
</dbReference>
<dbReference type="InterPro" id="IPR036259">
    <property type="entry name" value="MFS_trans_sf"/>
</dbReference>
<feature type="transmembrane region" description="Helical" evidence="6">
    <location>
        <begin position="248"/>
        <end position="272"/>
    </location>
</feature>
<feature type="transmembrane region" description="Helical" evidence="6">
    <location>
        <begin position="284"/>
        <end position="304"/>
    </location>
</feature>
<feature type="transmembrane region" description="Helical" evidence="6">
    <location>
        <begin position="84"/>
        <end position="109"/>
    </location>
</feature>
<dbReference type="PANTHER" id="PTHR23501:SF198">
    <property type="entry name" value="AZOLE RESISTANCE PROTEIN 1-RELATED"/>
    <property type="match status" value="1"/>
</dbReference>
<feature type="transmembrane region" description="Helical" evidence="6">
    <location>
        <begin position="388"/>
        <end position="407"/>
    </location>
</feature>
<dbReference type="Pfam" id="PF07690">
    <property type="entry name" value="MFS_1"/>
    <property type="match status" value="1"/>
</dbReference>
<evidence type="ECO:0000256" key="3">
    <source>
        <dbReference type="ARBA" id="ARBA00022989"/>
    </source>
</evidence>
<evidence type="ECO:0000256" key="1">
    <source>
        <dbReference type="ARBA" id="ARBA00004141"/>
    </source>
</evidence>
<evidence type="ECO:0000256" key="6">
    <source>
        <dbReference type="SAM" id="Phobius"/>
    </source>
</evidence>
<keyword evidence="4 6" id="KW-0472">Membrane</keyword>
<dbReference type="Proteomes" id="UP000279236">
    <property type="component" value="Unassembled WGS sequence"/>
</dbReference>
<feature type="transmembrane region" description="Helical" evidence="6">
    <location>
        <begin position="189"/>
        <end position="212"/>
    </location>
</feature>
<dbReference type="OrthoDB" id="10021397at2759"/>
<name>A0A427YBB2_9TREE</name>
<proteinExistence type="predicted"/>
<sequence length="558" mass="60207">MTTEAVSPTADLDDIKAEVDHHEDSKGEDGPDVPDDDPRWLTAWKLWLSLLGMMFAQFMTSLVGNMLSPAFSIIVGNFNAASKFGWVSSAFFMAQCPCMLLYGQILSAFDGKNVLLSAIGFFTNIDAVIIGRAIAGIGAAGIWVGVLSLIASVVPLTRRPLIMGLFGFANLVANGCGPVLAGYFADSVTWRLCFLFALPLAAITVTTIWFLVPKQQILRPFADHAAERLDKRWGQFSKSDPKRSSVGYRLLGVDWIGFVLVSGAVICLQIAIQDGGSAYSWTSGHILALIIGGFGGLLVVFIAWQWHEGEAALMPLVLFRNRTQFGGCLLSMSTLYANLIGVIMLPYFFEVALGSTALQAGYQILPYLLVTIVFSFVAGWVTTKTGHYYQWLIIGPCFMIVAGAVYYTMPSAPTTGQLYGYQILFAAGVGFTQQQIYVCIQAISKQEDIHLRIAAVSFAELFGGAIAPTISTTILRNKLAANLATYAPDAPATVTSDTTLIGTLSTELAHAVRLAYIKSLQPIFIQLCAMGAISIIAAVVLIKPVNLKKVKMMGFAGH</sequence>
<feature type="domain" description="Major facilitator superfamily (MFS) profile" evidence="7">
    <location>
        <begin position="1"/>
        <end position="546"/>
    </location>
</feature>
<evidence type="ECO:0000259" key="7">
    <source>
        <dbReference type="PROSITE" id="PS50850"/>
    </source>
</evidence>
<dbReference type="Gene3D" id="1.20.1720.10">
    <property type="entry name" value="Multidrug resistance protein D"/>
    <property type="match status" value="1"/>
</dbReference>
<feature type="transmembrane region" description="Helical" evidence="6">
    <location>
        <begin position="129"/>
        <end position="154"/>
    </location>
</feature>
<feature type="transmembrane region" description="Helical" evidence="6">
    <location>
        <begin position="325"/>
        <end position="349"/>
    </location>
</feature>
<dbReference type="GO" id="GO:0005886">
    <property type="term" value="C:plasma membrane"/>
    <property type="evidence" value="ECO:0007669"/>
    <property type="project" value="TreeGrafter"/>
</dbReference>
<dbReference type="InterPro" id="IPR020846">
    <property type="entry name" value="MFS_dom"/>
</dbReference>
<dbReference type="PROSITE" id="PS50850">
    <property type="entry name" value="MFS"/>
    <property type="match status" value="1"/>
</dbReference>
<dbReference type="PANTHER" id="PTHR23501">
    <property type="entry name" value="MAJOR FACILITATOR SUPERFAMILY"/>
    <property type="match status" value="1"/>
</dbReference>
<evidence type="ECO:0000256" key="5">
    <source>
        <dbReference type="SAM" id="MobiDB-lite"/>
    </source>
</evidence>
<feature type="transmembrane region" description="Helical" evidence="6">
    <location>
        <begin position="161"/>
        <end position="183"/>
    </location>
</feature>
<dbReference type="STRING" id="105984.A0A427YBB2"/>
<protein>
    <recommendedName>
        <fullName evidence="7">Major facilitator superfamily (MFS) profile domain-containing protein</fullName>
    </recommendedName>
</protein>
<feature type="compositionally biased region" description="Basic and acidic residues" evidence="5">
    <location>
        <begin position="13"/>
        <end position="29"/>
    </location>
</feature>
<evidence type="ECO:0000256" key="4">
    <source>
        <dbReference type="ARBA" id="ARBA00023136"/>
    </source>
</evidence>
<reference evidence="8 9" key="1">
    <citation type="submission" date="2018-11" db="EMBL/GenBank/DDBJ databases">
        <title>Genome sequence of Apiotrichum porosum DSM 27194.</title>
        <authorList>
            <person name="Aliyu H."/>
            <person name="Gorte O."/>
            <person name="Ochsenreither K."/>
        </authorList>
    </citation>
    <scope>NUCLEOTIDE SEQUENCE [LARGE SCALE GENOMIC DNA]</scope>
    <source>
        <strain evidence="8 9">DSM 27194</strain>
    </source>
</reference>
<dbReference type="AlphaFoldDB" id="A0A427YBB2"/>
<evidence type="ECO:0000313" key="8">
    <source>
        <dbReference type="EMBL" id="RSH88346.1"/>
    </source>
</evidence>
<evidence type="ECO:0000256" key="2">
    <source>
        <dbReference type="ARBA" id="ARBA00022692"/>
    </source>
</evidence>
<feature type="region of interest" description="Disordered" evidence="5">
    <location>
        <begin position="1"/>
        <end position="36"/>
    </location>
</feature>
<feature type="transmembrane region" description="Helical" evidence="6">
    <location>
        <begin position="523"/>
        <end position="542"/>
    </location>
</feature>
<accession>A0A427YBB2</accession>
<dbReference type="InterPro" id="IPR011701">
    <property type="entry name" value="MFS"/>
</dbReference>
<comment type="subcellular location">
    <subcellularLocation>
        <location evidence="1">Membrane</location>
        <topology evidence="1">Multi-pass membrane protein</topology>
    </subcellularLocation>
</comment>
<dbReference type="EMBL" id="RSCE01000001">
    <property type="protein sequence ID" value="RSH88346.1"/>
    <property type="molecule type" value="Genomic_DNA"/>
</dbReference>
<organism evidence="8 9">
    <name type="scientific">Apiotrichum porosum</name>
    <dbReference type="NCBI Taxonomy" id="105984"/>
    <lineage>
        <taxon>Eukaryota</taxon>
        <taxon>Fungi</taxon>
        <taxon>Dikarya</taxon>
        <taxon>Basidiomycota</taxon>
        <taxon>Agaricomycotina</taxon>
        <taxon>Tremellomycetes</taxon>
        <taxon>Trichosporonales</taxon>
        <taxon>Trichosporonaceae</taxon>
        <taxon>Apiotrichum</taxon>
    </lineage>
</organism>
<gene>
    <name evidence="8" type="ORF">EHS24_000884</name>
</gene>
<feature type="transmembrane region" description="Helical" evidence="6">
    <location>
        <begin position="361"/>
        <end position="381"/>
    </location>
</feature>
<feature type="transmembrane region" description="Helical" evidence="6">
    <location>
        <begin position="451"/>
        <end position="470"/>
    </location>
</feature>
<keyword evidence="3 6" id="KW-1133">Transmembrane helix</keyword>
<keyword evidence="2 6" id="KW-0812">Transmembrane</keyword>
<dbReference type="GeneID" id="39585427"/>